<dbReference type="Proteomes" id="UP000262954">
    <property type="component" value="Unassembled WGS sequence"/>
</dbReference>
<name>A0A354M6D8_9BACT</name>
<comment type="caution">
    <text evidence="1">The sequence shown here is derived from an EMBL/GenBank/DDBJ whole genome shotgun (WGS) entry which is preliminary data.</text>
</comment>
<accession>A0A354M6D8</accession>
<gene>
    <name evidence="1" type="ORF">DDY73_13850</name>
</gene>
<organism evidence="1 2">
    <name type="scientific">Coprobacter fastidiosus</name>
    <dbReference type="NCBI Taxonomy" id="1099853"/>
    <lineage>
        <taxon>Bacteria</taxon>
        <taxon>Pseudomonadati</taxon>
        <taxon>Bacteroidota</taxon>
        <taxon>Bacteroidia</taxon>
        <taxon>Bacteroidales</taxon>
        <taxon>Barnesiellaceae</taxon>
        <taxon>Coprobacter</taxon>
    </lineage>
</organism>
<reference evidence="1 2" key="1">
    <citation type="journal article" date="2018" name="Nat. Biotechnol.">
        <title>A standardized bacterial taxonomy based on genome phylogeny substantially revises the tree of life.</title>
        <authorList>
            <person name="Parks D.H."/>
            <person name="Chuvochina M."/>
            <person name="Waite D.W."/>
            <person name="Rinke C."/>
            <person name="Skarshewski A."/>
            <person name="Chaumeil P.A."/>
            <person name="Hugenholtz P."/>
        </authorList>
    </citation>
    <scope>NUCLEOTIDE SEQUENCE [LARGE SCALE GENOMIC DNA]</scope>
    <source>
        <strain evidence="1">UBA11482</strain>
    </source>
</reference>
<evidence type="ECO:0000313" key="2">
    <source>
        <dbReference type="Proteomes" id="UP000262954"/>
    </source>
</evidence>
<evidence type="ECO:0000313" key="1">
    <source>
        <dbReference type="EMBL" id="HBJ10077.1"/>
    </source>
</evidence>
<proteinExistence type="predicted"/>
<sequence length="350" mass="38711">MKMKFAKMFFALLLNALIGATIAGLAGVDPLYGALTLNAVGLASCFFPRQFGVLSETVYTEIWTGKVVEHFTHAEQGTFLDGIPDFSPHAENDVIHLNDVSGDPTVLIDNKTYPLDVETLADGDVAIKLSKFETKATSITDDELYALSYDKIALVKERHGNKLAEAHLDKAIHALAPASNTTDTPVLLTSGEVTDGRLRLTRADILSLKNKLDKLKVPKRGRRLVLCSDHVNDLLMVDQKFKDQYHNYESGVIYKMFGFEIYEAVNCPLFGQDLAKKSYGAVPADGDYEASVFFYVPRMFKAVGSTKMYYSEAAKDPLYKRNLISFTNRFIVLPQQAKKACAAIVSKKSA</sequence>
<protein>
    <submittedName>
        <fullName evidence="1">Uncharacterized protein</fullName>
    </submittedName>
</protein>
<dbReference type="AlphaFoldDB" id="A0A354M6D8"/>
<dbReference type="EMBL" id="DNWC01000171">
    <property type="protein sequence ID" value="HBJ10077.1"/>
    <property type="molecule type" value="Genomic_DNA"/>
</dbReference>